<evidence type="ECO:0000313" key="4">
    <source>
        <dbReference type="Proteomes" id="UP000324222"/>
    </source>
</evidence>
<protein>
    <submittedName>
        <fullName evidence="3">Uncharacterized protein</fullName>
    </submittedName>
</protein>
<evidence type="ECO:0000313" key="3">
    <source>
        <dbReference type="EMBL" id="MPC41761.1"/>
    </source>
</evidence>
<keyword evidence="2" id="KW-0812">Transmembrane</keyword>
<sequence>MASRSQSHSRLAPEGSGGLSAGGQDSWGHHHRLVQVVPILSPNLMVVVVSLVVVIVVEVVVVVVIVVVVVVVVLVVVEVAVEKSYLCDIGDGAAVGGCGGDRVGDVTVAVVMATTAIVTGISAAVVNDQQRRQ</sequence>
<name>A0A5B7F410_PORTR</name>
<dbReference type="Proteomes" id="UP000324222">
    <property type="component" value="Unassembled WGS sequence"/>
</dbReference>
<evidence type="ECO:0000256" key="2">
    <source>
        <dbReference type="SAM" id="Phobius"/>
    </source>
</evidence>
<accession>A0A5B7F410</accession>
<gene>
    <name evidence="3" type="ORF">E2C01_035364</name>
</gene>
<dbReference type="EMBL" id="VSRR010005175">
    <property type="protein sequence ID" value="MPC41761.1"/>
    <property type="molecule type" value="Genomic_DNA"/>
</dbReference>
<keyword evidence="2" id="KW-0472">Membrane</keyword>
<comment type="caution">
    <text evidence="3">The sequence shown here is derived from an EMBL/GenBank/DDBJ whole genome shotgun (WGS) entry which is preliminary data.</text>
</comment>
<dbReference type="AlphaFoldDB" id="A0A5B7F410"/>
<organism evidence="3 4">
    <name type="scientific">Portunus trituberculatus</name>
    <name type="common">Swimming crab</name>
    <name type="synonym">Neptunus trituberculatus</name>
    <dbReference type="NCBI Taxonomy" id="210409"/>
    <lineage>
        <taxon>Eukaryota</taxon>
        <taxon>Metazoa</taxon>
        <taxon>Ecdysozoa</taxon>
        <taxon>Arthropoda</taxon>
        <taxon>Crustacea</taxon>
        <taxon>Multicrustacea</taxon>
        <taxon>Malacostraca</taxon>
        <taxon>Eumalacostraca</taxon>
        <taxon>Eucarida</taxon>
        <taxon>Decapoda</taxon>
        <taxon>Pleocyemata</taxon>
        <taxon>Brachyura</taxon>
        <taxon>Eubrachyura</taxon>
        <taxon>Portunoidea</taxon>
        <taxon>Portunidae</taxon>
        <taxon>Portuninae</taxon>
        <taxon>Portunus</taxon>
    </lineage>
</organism>
<keyword evidence="2" id="KW-1133">Transmembrane helix</keyword>
<feature type="transmembrane region" description="Helical" evidence="2">
    <location>
        <begin position="106"/>
        <end position="126"/>
    </location>
</feature>
<keyword evidence="4" id="KW-1185">Reference proteome</keyword>
<feature type="transmembrane region" description="Helical" evidence="2">
    <location>
        <begin position="44"/>
        <end position="77"/>
    </location>
</feature>
<feature type="region of interest" description="Disordered" evidence="1">
    <location>
        <begin position="1"/>
        <end position="23"/>
    </location>
</feature>
<proteinExistence type="predicted"/>
<evidence type="ECO:0000256" key="1">
    <source>
        <dbReference type="SAM" id="MobiDB-lite"/>
    </source>
</evidence>
<reference evidence="3 4" key="1">
    <citation type="submission" date="2019-05" db="EMBL/GenBank/DDBJ databases">
        <title>Another draft genome of Portunus trituberculatus and its Hox gene families provides insights of decapod evolution.</title>
        <authorList>
            <person name="Jeong J.-H."/>
            <person name="Song I."/>
            <person name="Kim S."/>
            <person name="Choi T."/>
            <person name="Kim D."/>
            <person name="Ryu S."/>
            <person name="Kim W."/>
        </authorList>
    </citation>
    <scope>NUCLEOTIDE SEQUENCE [LARGE SCALE GENOMIC DNA]</scope>
    <source>
        <tissue evidence="3">Muscle</tissue>
    </source>
</reference>